<name>A0A9N9GL88_9GLOM</name>
<evidence type="ECO:0000256" key="1">
    <source>
        <dbReference type="SAM" id="MobiDB-lite"/>
    </source>
</evidence>
<proteinExistence type="predicted"/>
<organism evidence="2 3">
    <name type="scientific">Acaulospora morrowiae</name>
    <dbReference type="NCBI Taxonomy" id="94023"/>
    <lineage>
        <taxon>Eukaryota</taxon>
        <taxon>Fungi</taxon>
        <taxon>Fungi incertae sedis</taxon>
        <taxon>Mucoromycota</taxon>
        <taxon>Glomeromycotina</taxon>
        <taxon>Glomeromycetes</taxon>
        <taxon>Diversisporales</taxon>
        <taxon>Acaulosporaceae</taxon>
        <taxon>Acaulospora</taxon>
    </lineage>
</organism>
<dbReference type="EMBL" id="CAJVPV010007427">
    <property type="protein sequence ID" value="CAG8618697.1"/>
    <property type="molecule type" value="Genomic_DNA"/>
</dbReference>
<gene>
    <name evidence="2" type="ORF">AMORRO_LOCUS8561</name>
</gene>
<comment type="caution">
    <text evidence="2">The sequence shown here is derived from an EMBL/GenBank/DDBJ whole genome shotgun (WGS) entry which is preliminary data.</text>
</comment>
<accession>A0A9N9GL88</accession>
<dbReference type="Proteomes" id="UP000789342">
    <property type="component" value="Unassembled WGS sequence"/>
</dbReference>
<feature type="non-terminal residue" evidence="2">
    <location>
        <position position="1"/>
    </location>
</feature>
<dbReference type="AlphaFoldDB" id="A0A9N9GL88"/>
<feature type="compositionally biased region" description="Basic and acidic residues" evidence="1">
    <location>
        <begin position="1"/>
        <end position="10"/>
    </location>
</feature>
<feature type="region of interest" description="Disordered" evidence="1">
    <location>
        <begin position="1"/>
        <end position="20"/>
    </location>
</feature>
<protein>
    <submittedName>
        <fullName evidence="2">12074_t:CDS:1</fullName>
    </submittedName>
</protein>
<sequence length="60" mass="7133">VEEFPTKTKEDQEEEKTVEDRIREMELDEELEEEQIEQAKGALIREQDDYLYSNKTAPDA</sequence>
<keyword evidence="3" id="KW-1185">Reference proteome</keyword>
<evidence type="ECO:0000313" key="3">
    <source>
        <dbReference type="Proteomes" id="UP000789342"/>
    </source>
</evidence>
<reference evidence="2" key="1">
    <citation type="submission" date="2021-06" db="EMBL/GenBank/DDBJ databases">
        <authorList>
            <person name="Kallberg Y."/>
            <person name="Tangrot J."/>
            <person name="Rosling A."/>
        </authorList>
    </citation>
    <scope>NUCLEOTIDE SEQUENCE</scope>
    <source>
        <strain evidence="2">CL551</strain>
    </source>
</reference>
<evidence type="ECO:0000313" key="2">
    <source>
        <dbReference type="EMBL" id="CAG8618697.1"/>
    </source>
</evidence>